<name>A0A0C9WAT7_9AGAM</name>
<dbReference type="OrthoDB" id="3242721at2759"/>
<protein>
    <submittedName>
        <fullName evidence="2">Uncharacterized protein</fullName>
    </submittedName>
</protein>
<evidence type="ECO:0000256" key="1">
    <source>
        <dbReference type="SAM" id="MobiDB-lite"/>
    </source>
</evidence>
<sequence length="256" mass="28196">MNFNVNDNPVLIAPRPVRVASTYPHFARSAHLRLIAAPIDSERVKISEENENIDELKHPSRIHSSASSDKESHSPRASPRSNLPSEALEEFLSILRPAMFPPSSPILRPRRNGAVSLPTFGVSYKPRTKIDTTHSKGDQAISNLAEESDAEKFTPTCSPEPVAEHITGNWDTYGSEIRWHAQILGFTDLVGYLHLWSASPISRMHTRNPFPRHGSQDMTLTGILSTRSSPAVTSTPVSPAAVPLPVPSPDEMLEVF</sequence>
<keyword evidence="3" id="KW-1185">Reference proteome</keyword>
<dbReference type="HOGENOM" id="CLU_113386_0_0_1"/>
<evidence type="ECO:0000313" key="2">
    <source>
        <dbReference type="EMBL" id="KIJ60666.1"/>
    </source>
</evidence>
<dbReference type="EMBL" id="KN839870">
    <property type="protein sequence ID" value="KIJ60666.1"/>
    <property type="molecule type" value="Genomic_DNA"/>
</dbReference>
<accession>A0A0C9WAT7</accession>
<organism evidence="2 3">
    <name type="scientific">Hydnomerulius pinastri MD-312</name>
    <dbReference type="NCBI Taxonomy" id="994086"/>
    <lineage>
        <taxon>Eukaryota</taxon>
        <taxon>Fungi</taxon>
        <taxon>Dikarya</taxon>
        <taxon>Basidiomycota</taxon>
        <taxon>Agaricomycotina</taxon>
        <taxon>Agaricomycetes</taxon>
        <taxon>Agaricomycetidae</taxon>
        <taxon>Boletales</taxon>
        <taxon>Boletales incertae sedis</taxon>
        <taxon>Leucogyrophana</taxon>
    </lineage>
</organism>
<dbReference type="Proteomes" id="UP000053820">
    <property type="component" value="Unassembled WGS sequence"/>
</dbReference>
<evidence type="ECO:0000313" key="3">
    <source>
        <dbReference type="Proteomes" id="UP000053820"/>
    </source>
</evidence>
<gene>
    <name evidence="2" type="ORF">HYDPIDRAFT_189931</name>
</gene>
<feature type="region of interest" description="Disordered" evidence="1">
    <location>
        <begin position="50"/>
        <end position="83"/>
    </location>
</feature>
<reference evidence="2 3" key="1">
    <citation type="submission" date="2014-04" db="EMBL/GenBank/DDBJ databases">
        <title>Evolutionary Origins and Diversification of the Mycorrhizal Mutualists.</title>
        <authorList>
            <consortium name="DOE Joint Genome Institute"/>
            <consortium name="Mycorrhizal Genomics Consortium"/>
            <person name="Kohler A."/>
            <person name="Kuo A."/>
            <person name="Nagy L.G."/>
            <person name="Floudas D."/>
            <person name="Copeland A."/>
            <person name="Barry K.W."/>
            <person name="Cichocki N."/>
            <person name="Veneault-Fourrey C."/>
            <person name="LaButti K."/>
            <person name="Lindquist E.A."/>
            <person name="Lipzen A."/>
            <person name="Lundell T."/>
            <person name="Morin E."/>
            <person name="Murat C."/>
            <person name="Riley R."/>
            <person name="Ohm R."/>
            <person name="Sun H."/>
            <person name="Tunlid A."/>
            <person name="Henrissat B."/>
            <person name="Grigoriev I.V."/>
            <person name="Hibbett D.S."/>
            <person name="Martin F."/>
        </authorList>
    </citation>
    <scope>NUCLEOTIDE SEQUENCE [LARGE SCALE GENOMIC DNA]</scope>
    <source>
        <strain evidence="2 3">MD-312</strain>
    </source>
</reference>
<proteinExistence type="predicted"/>
<dbReference type="AlphaFoldDB" id="A0A0C9WAT7"/>